<dbReference type="CDD" id="cd00130">
    <property type="entry name" value="PAS"/>
    <property type="match status" value="2"/>
</dbReference>
<dbReference type="Gene3D" id="3.40.50.720">
    <property type="entry name" value="NAD(P)-binding Rossmann-like Domain"/>
    <property type="match status" value="1"/>
</dbReference>
<reference evidence="9 10" key="1">
    <citation type="submission" date="2019-11" db="EMBL/GenBank/DDBJ databases">
        <title>Genome sequences of 17 halophilic strains isolated from different environments.</title>
        <authorList>
            <person name="Furrow R.E."/>
        </authorList>
    </citation>
    <scope>NUCLEOTIDE SEQUENCE [LARGE SCALE GENOMIC DNA]</scope>
    <source>
        <strain evidence="9 10">22511_23_Filter</strain>
    </source>
</reference>
<evidence type="ECO:0000259" key="6">
    <source>
        <dbReference type="PROSITE" id="PS50045"/>
    </source>
</evidence>
<dbReference type="Gene3D" id="3.30.450.20">
    <property type="entry name" value="PAS domain"/>
    <property type="match status" value="2"/>
</dbReference>
<dbReference type="Proteomes" id="UP000460949">
    <property type="component" value="Unassembled WGS sequence"/>
</dbReference>
<keyword evidence="2" id="KW-0067">ATP-binding</keyword>
<dbReference type="InterPro" id="IPR025662">
    <property type="entry name" value="Sigma_54_int_dom_ATP-bd_1"/>
</dbReference>
<evidence type="ECO:0000259" key="7">
    <source>
        <dbReference type="PROSITE" id="PS50112"/>
    </source>
</evidence>
<dbReference type="PANTHER" id="PTHR32071">
    <property type="entry name" value="TRANSCRIPTIONAL REGULATORY PROTEIN"/>
    <property type="match status" value="1"/>
</dbReference>
<dbReference type="Gene3D" id="1.10.8.60">
    <property type="match status" value="1"/>
</dbReference>
<organism evidence="9 10">
    <name type="scientific">Halobacillus litoralis</name>
    <dbReference type="NCBI Taxonomy" id="45668"/>
    <lineage>
        <taxon>Bacteria</taxon>
        <taxon>Bacillati</taxon>
        <taxon>Bacillota</taxon>
        <taxon>Bacilli</taxon>
        <taxon>Bacillales</taxon>
        <taxon>Bacillaceae</taxon>
        <taxon>Halobacillus</taxon>
    </lineage>
</organism>
<protein>
    <submittedName>
        <fullName evidence="9">PAS domain S-box protein</fullName>
    </submittedName>
</protein>
<dbReference type="SMART" id="SM00382">
    <property type="entry name" value="AAA"/>
    <property type="match status" value="1"/>
</dbReference>
<evidence type="ECO:0000313" key="10">
    <source>
        <dbReference type="Proteomes" id="UP000460949"/>
    </source>
</evidence>
<dbReference type="PRINTS" id="PR01590">
    <property type="entry name" value="HTHFIS"/>
</dbReference>
<dbReference type="SUPFAM" id="SSF51735">
    <property type="entry name" value="NAD(P)-binding Rossmann-fold domains"/>
    <property type="match status" value="1"/>
</dbReference>
<dbReference type="GO" id="GO:0043565">
    <property type="term" value="F:sequence-specific DNA binding"/>
    <property type="evidence" value="ECO:0007669"/>
    <property type="project" value="InterPro"/>
</dbReference>
<dbReference type="InterPro" id="IPR025944">
    <property type="entry name" value="Sigma_54_int_dom_CS"/>
</dbReference>
<accession>A0A845DQG2</accession>
<dbReference type="EMBL" id="WMET01000001">
    <property type="protein sequence ID" value="MYL19713.1"/>
    <property type="molecule type" value="Genomic_DNA"/>
</dbReference>
<dbReference type="InterPro" id="IPR027417">
    <property type="entry name" value="P-loop_NTPase"/>
</dbReference>
<keyword evidence="3" id="KW-0805">Transcription regulation</keyword>
<dbReference type="GO" id="GO:0005524">
    <property type="term" value="F:ATP binding"/>
    <property type="evidence" value="ECO:0007669"/>
    <property type="project" value="UniProtKB-KW"/>
</dbReference>
<dbReference type="GO" id="GO:0006355">
    <property type="term" value="P:regulation of DNA-templated transcription"/>
    <property type="evidence" value="ECO:0007669"/>
    <property type="project" value="InterPro"/>
</dbReference>
<feature type="domain" description="Sigma-54 factor interaction" evidence="6">
    <location>
        <begin position="368"/>
        <end position="598"/>
    </location>
</feature>
<evidence type="ECO:0000256" key="5">
    <source>
        <dbReference type="ARBA" id="ARBA00023163"/>
    </source>
</evidence>
<dbReference type="InterPro" id="IPR035965">
    <property type="entry name" value="PAS-like_dom_sf"/>
</dbReference>
<dbReference type="InterPro" id="IPR009057">
    <property type="entry name" value="Homeodomain-like_sf"/>
</dbReference>
<proteinExistence type="predicted"/>
<evidence type="ECO:0000313" key="9">
    <source>
        <dbReference type="EMBL" id="MYL19713.1"/>
    </source>
</evidence>
<dbReference type="Gene3D" id="1.10.10.60">
    <property type="entry name" value="Homeodomain-like"/>
    <property type="match status" value="1"/>
</dbReference>
<dbReference type="PANTHER" id="PTHR32071:SF121">
    <property type="entry name" value="SIGMA L-DEPENDENT TRANSCRIPTIONAL REGULATOR YQIR-RELATED"/>
    <property type="match status" value="1"/>
</dbReference>
<dbReference type="PROSITE" id="PS50045">
    <property type="entry name" value="SIGMA54_INTERACT_4"/>
    <property type="match status" value="1"/>
</dbReference>
<evidence type="ECO:0000256" key="1">
    <source>
        <dbReference type="ARBA" id="ARBA00022741"/>
    </source>
</evidence>
<dbReference type="SMART" id="SM00091">
    <property type="entry name" value="PAS"/>
    <property type="match status" value="2"/>
</dbReference>
<dbReference type="InterPro" id="IPR002078">
    <property type="entry name" value="Sigma_54_int"/>
</dbReference>
<dbReference type="AlphaFoldDB" id="A0A845DQG2"/>
<dbReference type="FunFam" id="3.40.50.300:FF:000006">
    <property type="entry name" value="DNA-binding transcriptional regulator NtrC"/>
    <property type="match status" value="1"/>
</dbReference>
<dbReference type="PROSITE" id="PS50113">
    <property type="entry name" value="PAC"/>
    <property type="match status" value="1"/>
</dbReference>
<evidence type="ECO:0000256" key="2">
    <source>
        <dbReference type="ARBA" id="ARBA00022840"/>
    </source>
</evidence>
<dbReference type="Gene3D" id="3.40.50.300">
    <property type="entry name" value="P-loop containing nucleotide triphosphate hydrolases"/>
    <property type="match status" value="1"/>
</dbReference>
<dbReference type="Pfam" id="PF00989">
    <property type="entry name" value="PAS"/>
    <property type="match status" value="1"/>
</dbReference>
<dbReference type="CDD" id="cd00009">
    <property type="entry name" value="AAA"/>
    <property type="match status" value="1"/>
</dbReference>
<dbReference type="SUPFAM" id="SSF52540">
    <property type="entry name" value="P-loop containing nucleoside triphosphate hydrolases"/>
    <property type="match status" value="1"/>
</dbReference>
<dbReference type="Pfam" id="PF13426">
    <property type="entry name" value="PAS_9"/>
    <property type="match status" value="1"/>
</dbReference>
<evidence type="ECO:0000256" key="4">
    <source>
        <dbReference type="ARBA" id="ARBA00023125"/>
    </source>
</evidence>
<keyword evidence="4" id="KW-0238">DNA-binding</keyword>
<dbReference type="Pfam" id="PF02954">
    <property type="entry name" value="HTH_8"/>
    <property type="match status" value="1"/>
</dbReference>
<dbReference type="PROSITE" id="PS00675">
    <property type="entry name" value="SIGMA54_INTERACT_1"/>
    <property type="match status" value="1"/>
</dbReference>
<evidence type="ECO:0000256" key="3">
    <source>
        <dbReference type="ARBA" id="ARBA00023015"/>
    </source>
</evidence>
<dbReference type="PROSITE" id="PS50112">
    <property type="entry name" value="PAS"/>
    <property type="match status" value="2"/>
</dbReference>
<gene>
    <name evidence="9" type="ORF">GLW04_07410</name>
</gene>
<dbReference type="Pfam" id="PF00158">
    <property type="entry name" value="Sigma54_activat"/>
    <property type="match status" value="1"/>
</dbReference>
<comment type="caution">
    <text evidence="9">The sequence shown here is derived from an EMBL/GenBank/DDBJ whole genome shotgun (WGS) entry which is preliminary data.</text>
</comment>
<dbReference type="InterPro" id="IPR003593">
    <property type="entry name" value="AAA+_ATPase"/>
</dbReference>
<dbReference type="SUPFAM" id="SSF46689">
    <property type="entry name" value="Homeodomain-like"/>
    <property type="match status" value="1"/>
</dbReference>
<dbReference type="InterPro" id="IPR000700">
    <property type="entry name" value="PAS-assoc_C"/>
</dbReference>
<keyword evidence="1" id="KW-0547">Nucleotide-binding</keyword>
<dbReference type="InterPro" id="IPR058031">
    <property type="entry name" value="AAA_lid_NorR"/>
</dbReference>
<feature type="domain" description="PAC" evidence="8">
    <location>
        <begin position="180"/>
        <end position="230"/>
    </location>
</feature>
<dbReference type="NCBIfam" id="TIGR00229">
    <property type="entry name" value="sensory_box"/>
    <property type="match status" value="2"/>
</dbReference>
<feature type="domain" description="PAS" evidence="7">
    <location>
        <begin position="122"/>
        <end position="166"/>
    </location>
</feature>
<dbReference type="InterPro" id="IPR036291">
    <property type="entry name" value="NAD(P)-bd_dom_sf"/>
</dbReference>
<dbReference type="PROSITE" id="PS00676">
    <property type="entry name" value="SIGMA54_INTERACT_2"/>
    <property type="match status" value="1"/>
</dbReference>
<dbReference type="Pfam" id="PF25601">
    <property type="entry name" value="AAA_lid_14"/>
    <property type="match status" value="1"/>
</dbReference>
<keyword evidence="5" id="KW-0804">Transcription</keyword>
<dbReference type="InterPro" id="IPR013767">
    <property type="entry name" value="PAS_fold"/>
</dbReference>
<sequence length="691" mass="77242">MKRVLIVGAGKGGAALLKLLSQVDRMQVVAVTDINSDAPGLALAESYGIPAGRYWEDWIHKEIDIVIEATGQERVFQSIRERRDEGTVVIPGSVAYVTAELLEEKEALVQELKRQTDNQHFILNSIHDGMIVVDNRENITFINPSAARILGRSHQEVLHRPVQEIIPASRLPYTMASKHEEVNKKLELVNGKTVVTTRIPMIDEDGSVIGAYAVFKDITEVVHLAEEVTDLKEVKTMLEAIIQSSDEAISVVDENGSGLMVNPAYTRITGLAEEDIVGKPATVDISEGESMHMKVLRTRRPVRGVRMKVGPARKDVLVNVAPVIVDGKLKGSVGVLHDVSEIKSLTSELKRARQIIRSLEAKYTFDDIIGDSPEMTLALEQAKVGARTPASVLLRGESGTGKELFAHAIHNESGRRHNKFIRVNCAAIAESLLESELFGYEDGAFSGARRGGKKGLFEEADNGSIFLDEIGELTLPMQAKLLRVLQENEMIRVGGTKPVHIDVRVIAATNINLEKAIMNKNFREDLYYRLNRLPIYIPPLRERVGDIHLLTSHLIQKLNEDYGRNVTSLDDEAYQHLKDYPWPGNVRELENIIGRAMIYMEHTEEIIKPEHLPSLKRQEDSVDPGRSAPEWAGETLQRAVDDYEKKLLAEAYRSHGFNKTKTAKALGISIRNLYYKLEKYGLDKKSMQYFS</sequence>
<dbReference type="InterPro" id="IPR002197">
    <property type="entry name" value="HTH_Fis"/>
</dbReference>
<dbReference type="PROSITE" id="PS00688">
    <property type="entry name" value="SIGMA54_INTERACT_3"/>
    <property type="match status" value="1"/>
</dbReference>
<dbReference type="SUPFAM" id="SSF55785">
    <property type="entry name" value="PYP-like sensor domain (PAS domain)"/>
    <property type="match status" value="2"/>
</dbReference>
<dbReference type="InterPro" id="IPR025943">
    <property type="entry name" value="Sigma_54_int_dom_ATP-bd_2"/>
</dbReference>
<dbReference type="InterPro" id="IPR000014">
    <property type="entry name" value="PAS"/>
</dbReference>
<name>A0A845DQG2_9BACI</name>
<dbReference type="RefSeq" id="WP_160836072.1">
    <property type="nucleotide sequence ID" value="NZ_WMET01000001.1"/>
</dbReference>
<evidence type="ECO:0000259" key="8">
    <source>
        <dbReference type="PROSITE" id="PS50113"/>
    </source>
</evidence>
<feature type="domain" description="PAS" evidence="7">
    <location>
        <begin position="234"/>
        <end position="285"/>
    </location>
</feature>